<keyword evidence="3 7" id="KW-0479">Metal-binding</keyword>
<evidence type="ECO:0000256" key="3">
    <source>
        <dbReference type="ARBA" id="ARBA00022723"/>
    </source>
</evidence>
<dbReference type="GO" id="GO:0004497">
    <property type="term" value="F:monooxygenase activity"/>
    <property type="evidence" value="ECO:0007669"/>
    <property type="project" value="UniProtKB-KW"/>
</dbReference>
<evidence type="ECO:0000313" key="9">
    <source>
        <dbReference type="EMBL" id="OJD21437.1"/>
    </source>
</evidence>
<evidence type="ECO:0000256" key="2">
    <source>
        <dbReference type="ARBA" id="ARBA00010617"/>
    </source>
</evidence>
<keyword evidence="8" id="KW-0812">Transmembrane</keyword>
<name>A0A1J9R1G0_9EURO</name>
<keyword evidence="6" id="KW-0503">Monooxygenase</keyword>
<dbReference type="InterPro" id="IPR036396">
    <property type="entry name" value="Cyt_P450_sf"/>
</dbReference>
<sequence>MLQLVFTAGIALGILSHVLLFKHGEWDRHAPTLVVFYASAMSVLSPVMAFILMDLSVLSTLLLVSTFWISYMTGLFGSIGLYRGWLHPLRQFPGPAAWKLSSFGSIKASIGEFKFPVKVQQLHEKYGDFVRIRPREISINHVDAVRDIHGPGTTCVKGPFYDINYPFRSLQMIRDKGAHARRRRIWDRGLGIKALTTFEPKILGHCADLMSQLSAKSKDGKPIHIGPWMNYFSFDVIGDVAFSKPFNMVKDGKAAKILEDVEAARPAVGVLICVPWTFNIVQNLPGLRGIWEARIKNHACKIAERMKVMNDLIMHFPPPVRTFNIIPPQLTASSSRNIQLGTTCNDLFSYLLEDGPDSPAASAPFVFPEFSVPGDLACDSELAINAGSDTVAATLTTLIYILATHPDKQALLQQELDTLLTCINDISFQKLSTPNNAPMLEGVILETLRLYPGAPGGMQRMTPPEGTRIAGRWIPGNTLVSTPTYTLHRDPRNFDQPTTFIPERWSSSSSPPSNPNLIKHKEAFNPFLIGANSCVGKAMALMELRFVTALIFRKFTVRLHTDDAGIGTNNSINGNIPDTPKPSPLSYFDEQKPGWRDYFTAKPPPFEVVLERRAS</sequence>
<evidence type="ECO:0000256" key="7">
    <source>
        <dbReference type="PIRSR" id="PIRSR602401-1"/>
    </source>
</evidence>
<dbReference type="Proteomes" id="UP000242791">
    <property type="component" value="Unassembled WGS sequence"/>
</dbReference>
<dbReference type="InterPro" id="IPR002401">
    <property type="entry name" value="Cyt_P450_E_grp-I"/>
</dbReference>
<dbReference type="InterPro" id="IPR001128">
    <property type="entry name" value="Cyt_P450"/>
</dbReference>
<keyword evidence="8" id="KW-0472">Membrane</keyword>
<evidence type="ECO:0000256" key="5">
    <source>
        <dbReference type="ARBA" id="ARBA00023004"/>
    </source>
</evidence>
<dbReference type="SUPFAM" id="SSF48264">
    <property type="entry name" value="Cytochrome P450"/>
    <property type="match status" value="1"/>
</dbReference>
<dbReference type="PANTHER" id="PTHR24305:SF187">
    <property type="entry name" value="P450, PUTATIVE (EUROFUNG)-RELATED"/>
    <property type="match status" value="1"/>
</dbReference>
<evidence type="ECO:0000256" key="4">
    <source>
        <dbReference type="ARBA" id="ARBA00023002"/>
    </source>
</evidence>
<dbReference type="PRINTS" id="PR00463">
    <property type="entry name" value="EP450I"/>
</dbReference>
<keyword evidence="7" id="KW-0349">Heme</keyword>
<dbReference type="STRING" id="1658174.A0A1J9R1G0"/>
<proteinExistence type="inferred from homology"/>
<dbReference type="PRINTS" id="PR00385">
    <property type="entry name" value="P450"/>
</dbReference>
<reference evidence="9 10" key="1">
    <citation type="submission" date="2015-08" db="EMBL/GenBank/DDBJ databases">
        <title>Emmonsia species relationships and genome sequence.</title>
        <authorList>
            <person name="Cuomo C.A."/>
            <person name="Schwartz I.S."/>
            <person name="Kenyon C."/>
            <person name="De Hoog G.S."/>
            <person name="Govender N.P."/>
            <person name="Botha A."/>
            <person name="Moreno L."/>
            <person name="De Vries M."/>
            <person name="Munoz J.F."/>
            <person name="Stielow J.B."/>
        </authorList>
    </citation>
    <scope>NUCLEOTIDE SEQUENCE [LARGE SCALE GENOMIC DNA]</scope>
    <source>
        <strain evidence="9 10">EI222</strain>
    </source>
</reference>
<evidence type="ECO:0000256" key="8">
    <source>
        <dbReference type="SAM" id="Phobius"/>
    </source>
</evidence>
<dbReference type="Pfam" id="PF00067">
    <property type="entry name" value="p450"/>
    <property type="match status" value="1"/>
</dbReference>
<keyword evidence="5 7" id="KW-0408">Iron</keyword>
<accession>A0A1J9R1G0</accession>
<evidence type="ECO:0000256" key="1">
    <source>
        <dbReference type="ARBA" id="ARBA00001971"/>
    </source>
</evidence>
<evidence type="ECO:0000256" key="6">
    <source>
        <dbReference type="ARBA" id="ARBA00023033"/>
    </source>
</evidence>
<dbReference type="GO" id="GO:0020037">
    <property type="term" value="F:heme binding"/>
    <property type="evidence" value="ECO:0007669"/>
    <property type="project" value="InterPro"/>
</dbReference>
<dbReference type="VEuPathDB" id="FungiDB:ACJ73_07221"/>
<protein>
    <submittedName>
        <fullName evidence="9">Uncharacterized protein</fullName>
    </submittedName>
</protein>
<dbReference type="InterPro" id="IPR050121">
    <property type="entry name" value="Cytochrome_P450_monoxygenase"/>
</dbReference>
<comment type="caution">
    <text evidence="9">The sequence shown here is derived from an EMBL/GenBank/DDBJ whole genome shotgun (WGS) entry which is preliminary data.</text>
</comment>
<gene>
    <name evidence="9" type="ORF">ACJ73_07221</name>
</gene>
<comment type="cofactor">
    <cofactor evidence="1 7">
        <name>heme</name>
        <dbReference type="ChEBI" id="CHEBI:30413"/>
    </cofactor>
</comment>
<dbReference type="OrthoDB" id="6692864at2759"/>
<organism evidence="9 10">
    <name type="scientific">Blastomyces percursus</name>
    <dbReference type="NCBI Taxonomy" id="1658174"/>
    <lineage>
        <taxon>Eukaryota</taxon>
        <taxon>Fungi</taxon>
        <taxon>Dikarya</taxon>
        <taxon>Ascomycota</taxon>
        <taxon>Pezizomycotina</taxon>
        <taxon>Eurotiomycetes</taxon>
        <taxon>Eurotiomycetidae</taxon>
        <taxon>Onygenales</taxon>
        <taxon>Ajellomycetaceae</taxon>
        <taxon>Blastomyces</taxon>
    </lineage>
</organism>
<dbReference type="CDD" id="cd11061">
    <property type="entry name" value="CYP67-like"/>
    <property type="match status" value="1"/>
</dbReference>
<dbReference type="EMBL" id="LGTZ01001412">
    <property type="protein sequence ID" value="OJD21437.1"/>
    <property type="molecule type" value="Genomic_DNA"/>
</dbReference>
<feature type="transmembrane region" description="Helical" evidence="8">
    <location>
        <begin position="30"/>
        <end position="53"/>
    </location>
</feature>
<dbReference type="GO" id="GO:0016705">
    <property type="term" value="F:oxidoreductase activity, acting on paired donors, with incorporation or reduction of molecular oxygen"/>
    <property type="evidence" value="ECO:0007669"/>
    <property type="project" value="InterPro"/>
</dbReference>
<feature type="binding site" description="axial binding residue" evidence="7">
    <location>
        <position position="534"/>
    </location>
    <ligand>
        <name>heme</name>
        <dbReference type="ChEBI" id="CHEBI:30413"/>
    </ligand>
    <ligandPart>
        <name>Fe</name>
        <dbReference type="ChEBI" id="CHEBI:18248"/>
    </ligandPart>
</feature>
<dbReference type="GO" id="GO:0005506">
    <property type="term" value="F:iron ion binding"/>
    <property type="evidence" value="ECO:0007669"/>
    <property type="project" value="InterPro"/>
</dbReference>
<feature type="transmembrane region" description="Helical" evidence="8">
    <location>
        <begin position="60"/>
        <end position="82"/>
    </location>
</feature>
<keyword evidence="8" id="KW-1133">Transmembrane helix</keyword>
<keyword evidence="4" id="KW-0560">Oxidoreductase</keyword>
<dbReference type="Gene3D" id="1.10.630.10">
    <property type="entry name" value="Cytochrome P450"/>
    <property type="match status" value="1"/>
</dbReference>
<evidence type="ECO:0000313" key="10">
    <source>
        <dbReference type="Proteomes" id="UP000242791"/>
    </source>
</evidence>
<dbReference type="PANTHER" id="PTHR24305">
    <property type="entry name" value="CYTOCHROME P450"/>
    <property type="match status" value="1"/>
</dbReference>
<comment type="similarity">
    <text evidence="2">Belongs to the cytochrome P450 family.</text>
</comment>
<keyword evidence="10" id="KW-1185">Reference proteome</keyword>
<dbReference type="AlphaFoldDB" id="A0A1J9R1G0"/>